<dbReference type="OrthoDB" id="269227at2759"/>
<evidence type="ECO:0000313" key="7">
    <source>
        <dbReference type="EMBL" id="AEO71939.1"/>
    </source>
</evidence>
<sequence length="607" mass="64397">MSSSSESYDIVIVGGGTAGLVLAARLSEDASMKVVVVEAGPDQLANPQVLTPGMWPLLSHSKLDWAFTTVPQGNLASPAAVDLPQGRLLGGSSGINSFLFTPTSKDNVNAWAKLGNDGWDYDIFQAALKRSYTFHTPSGVRQGDGPLQLAVHVSEPQVTWAKAWAESLESLGFPSCDPFSGTVCGSFDNPESVYPETKQRCFSANAYLGSARDRANLTVLTDTTATKILLKRSSEHGEAVVAEGIQIKTKDGEVRTITARREVILSAGAINSPRLLEISGIGDSALLNRLGIDVAIDNPHVGENLQNHVYTGVVLEIRDDVETLDPFLRSEPQAVNAATQAYAQGTGPLASSSIVASAQLPLPKAGQGDDDDIAQLVQQHLSTDSARDAAQKTTAEAAAFTAANEAYVRRVLTSATEASATYLIFPAYMSFEDLDPRFRAPGNHITIGVMLSHPLSRGSVHITTASADALAGSSGVAIDPRYLTHPLDIEVLARHVRFTERAIAAAPPIARYLKHGAAGSRFAELGAAREYVRSTARGAHHYTGTCAMQPRELGGVVDARLRVHGCANLRVCDASVVPLEPTANTQAVVYGVAEMGAQIVREDLTRA</sequence>
<reference evidence="7 8" key="1">
    <citation type="journal article" date="2011" name="Nat. Biotechnol.">
        <title>Comparative genomic analysis of the thermophilic biomass-degrading fungi Myceliophthora thermophila and Thielavia terrestris.</title>
        <authorList>
            <person name="Berka R.M."/>
            <person name="Grigoriev I.V."/>
            <person name="Otillar R."/>
            <person name="Salamov A."/>
            <person name="Grimwood J."/>
            <person name="Reid I."/>
            <person name="Ishmael N."/>
            <person name="John T."/>
            <person name="Darmond C."/>
            <person name="Moisan M.-C."/>
            <person name="Henrissat B."/>
            <person name="Coutinho P.M."/>
            <person name="Lombard V."/>
            <person name="Natvig D.O."/>
            <person name="Lindquist E."/>
            <person name="Schmutz J."/>
            <person name="Lucas S."/>
            <person name="Harris P."/>
            <person name="Powlowski J."/>
            <person name="Bellemare A."/>
            <person name="Taylor D."/>
            <person name="Butler G."/>
            <person name="de Vries R.P."/>
            <person name="Allijn I.E."/>
            <person name="van den Brink J."/>
            <person name="Ushinsky S."/>
            <person name="Storms R."/>
            <person name="Powell A.J."/>
            <person name="Paulsen I.T."/>
            <person name="Elbourne L.D.H."/>
            <person name="Baker S.E."/>
            <person name="Magnuson J."/>
            <person name="LaBoissiere S."/>
            <person name="Clutterbuck A.J."/>
            <person name="Martinez D."/>
            <person name="Wogulis M."/>
            <person name="de Leon A.L."/>
            <person name="Rey M.W."/>
            <person name="Tsang A."/>
        </authorList>
    </citation>
    <scope>NUCLEOTIDE SEQUENCE [LARGE SCALE GENOMIC DNA]</scope>
    <source>
        <strain evidence="8">ATCC 38088 / NRRL 8126</strain>
    </source>
</reference>
<feature type="domain" description="Glucose-methanol-choline oxidoreductase N-terminal" evidence="6">
    <location>
        <begin position="268"/>
        <end position="282"/>
    </location>
</feature>
<dbReference type="SUPFAM" id="SSF51905">
    <property type="entry name" value="FAD/NAD(P)-binding domain"/>
    <property type="match status" value="1"/>
</dbReference>
<dbReference type="Gene3D" id="3.30.560.10">
    <property type="entry name" value="Glucose Oxidase, domain 3"/>
    <property type="match status" value="1"/>
</dbReference>
<dbReference type="Proteomes" id="UP000008181">
    <property type="component" value="Chromosome 6"/>
</dbReference>
<keyword evidence="8" id="KW-1185">Reference proteome</keyword>
<evidence type="ECO:0000256" key="5">
    <source>
        <dbReference type="ARBA" id="ARBA00023002"/>
    </source>
</evidence>
<dbReference type="InterPro" id="IPR007867">
    <property type="entry name" value="GMC_OxRtase_C"/>
</dbReference>
<evidence type="ECO:0000313" key="8">
    <source>
        <dbReference type="Proteomes" id="UP000008181"/>
    </source>
</evidence>
<comment type="similarity">
    <text evidence="2">Belongs to the GMC oxidoreductase family.</text>
</comment>
<dbReference type="PROSITE" id="PS00624">
    <property type="entry name" value="GMC_OXRED_2"/>
    <property type="match status" value="1"/>
</dbReference>
<protein>
    <recommendedName>
        <fullName evidence="6">Glucose-methanol-choline oxidoreductase N-terminal domain-containing protein</fullName>
    </recommendedName>
</protein>
<dbReference type="GO" id="GO:0016614">
    <property type="term" value="F:oxidoreductase activity, acting on CH-OH group of donors"/>
    <property type="evidence" value="ECO:0007669"/>
    <property type="project" value="InterPro"/>
</dbReference>
<proteinExistence type="inferred from homology"/>
<dbReference type="eggNOG" id="KOG1238">
    <property type="taxonomic scope" value="Eukaryota"/>
</dbReference>
<dbReference type="Pfam" id="PF05199">
    <property type="entry name" value="GMC_oxred_C"/>
    <property type="match status" value="1"/>
</dbReference>
<keyword evidence="4" id="KW-0274">FAD</keyword>
<dbReference type="GO" id="GO:0050660">
    <property type="term" value="F:flavin adenine dinucleotide binding"/>
    <property type="evidence" value="ECO:0007669"/>
    <property type="project" value="InterPro"/>
</dbReference>
<evidence type="ECO:0000256" key="1">
    <source>
        <dbReference type="ARBA" id="ARBA00001974"/>
    </source>
</evidence>
<dbReference type="HOGENOM" id="CLU_002865_6_2_1"/>
<evidence type="ECO:0000256" key="3">
    <source>
        <dbReference type="ARBA" id="ARBA00022630"/>
    </source>
</evidence>
<dbReference type="KEGG" id="ttt:THITE_2156929"/>
<name>G2RGV4_THETT</name>
<evidence type="ECO:0000256" key="4">
    <source>
        <dbReference type="ARBA" id="ARBA00022827"/>
    </source>
</evidence>
<dbReference type="PANTHER" id="PTHR11552:SF201">
    <property type="entry name" value="GLUCOSE-METHANOL-CHOLINE OXIDOREDUCTASE N-TERMINAL DOMAIN-CONTAINING PROTEIN"/>
    <property type="match status" value="1"/>
</dbReference>
<dbReference type="Pfam" id="PF00732">
    <property type="entry name" value="GMC_oxred_N"/>
    <property type="match status" value="1"/>
</dbReference>
<comment type="cofactor">
    <cofactor evidence="1">
        <name>FAD</name>
        <dbReference type="ChEBI" id="CHEBI:57692"/>
    </cofactor>
</comment>
<dbReference type="InterPro" id="IPR000172">
    <property type="entry name" value="GMC_OxRdtase_N"/>
</dbReference>
<dbReference type="SUPFAM" id="SSF54373">
    <property type="entry name" value="FAD-linked reductases, C-terminal domain"/>
    <property type="match status" value="1"/>
</dbReference>
<dbReference type="Gene3D" id="3.50.50.60">
    <property type="entry name" value="FAD/NAD(P)-binding domain"/>
    <property type="match status" value="1"/>
</dbReference>
<keyword evidence="5" id="KW-0560">Oxidoreductase</keyword>
<dbReference type="InterPro" id="IPR036188">
    <property type="entry name" value="FAD/NAD-bd_sf"/>
</dbReference>
<dbReference type="InterPro" id="IPR012132">
    <property type="entry name" value="GMC_OxRdtase"/>
</dbReference>
<dbReference type="PANTHER" id="PTHR11552">
    <property type="entry name" value="GLUCOSE-METHANOL-CHOLINE GMC OXIDOREDUCTASE"/>
    <property type="match status" value="1"/>
</dbReference>
<dbReference type="PIRSF" id="PIRSF000137">
    <property type="entry name" value="Alcohol_oxidase"/>
    <property type="match status" value="1"/>
</dbReference>
<dbReference type="AlphaFoldDB" id="G2RGV4"/>
<dbReference type="RefSeq" id="XP_003658275.1">
    <property type="nucleotide sequence ID" value="XM_003658227.1"/>
</dbReference>
<evidence type="ECO:0000259" key="6">
    <source>
        <dbReference type="PROSITE" id="PS00624"/>
    </source>
</evidence>
<organism evidence="7 8">
    <name type="scientific">Thermothielavioides terrestris (strain ATCC 38088 / NRRL 8126)</name>
    <name type="common">Thielavia terrestris</name>
    <dbReference type="NCBI Taxonomy" id="578455"/>
    <lineage>
        <taxon>Eukaryota</taxon>
        <taxon>Fungi</taxon>
        <taxon>Dikarya</taxon>
        <taxon>Ascomycota</taxon>
        <taxon>Pezizomycotina</taxon>
        <taxon>Sordariomycetes</taxon>
        <taxon>Sordariomycetidae</taxon>
        <taxon>Sordariales</taxon>
        <taxon>Chaetomiaceae</taxon>
        <taxon>Thermothielavioides</taxon>
        <taxon>Thermothielavioides terrestris</taxon>
    </lineage>
</organism>
<keyword evidence="3" id="KW-0285">Flavoprotein</keyword>
<evidence type="ECO:0000256" key="2">
    <source>
        <dbReference type="ARBA" id="ARBA00010790"/>
    </source>
</evidence>
<gene>
    <name evidence="7" type="ORF">THITE_2156929</name>
</gene>
<dbReference type="EMBL" id="CP003014">
    <property type="protein sequence ID" value="AEO71939.1"/>
    <property type="molecule type" value="Genomic_DNA"/>
</dbReference>
<dbReference type="GeneID" id="11522160"/>
<accession>G2RGV4</accession>